<evidence type="ECO:0000256" key="9">
    <source>
        <dbReference type="ARBA" id="ARBA00022842"/>
    </source>
</evidence>
<dbReference type="Gene3D" id="1.10.340.70">
    <property type="match status" value="1"/>
</dbReference>
<dbReference type="InterPro" id="IPR043128">
    <property type="entry name" value="Rev_trsase/Diguanyl_cyclase"/>
</dbReference>
<evidence type="ECO:0000256" key="7">
    <source>
        <dbReference type="ARBA" id="ARBA00022759"/>
    </source>
</evidence>
<dbReference type="Gene3D" id="3.10.10.10">
    <property type="entry name" value="HIV Type 1 Reverse Transcriptase, subunit A, domain 1"/>
    <property type="match status" value="1"/>
</dbReference>
<dbReference type="InterPro" id="IPR050951">
    <property type="entry name" value="Retrovirus_Pol_polyprotein"/>
</dbReference>
<evidence type="ECO:0000256" key="6">
    <source>
        <dbReference type="ARBA" id="ARBA00022750"/>
    </source>
</evidence>
<dbReference type="InterPro" id="IPR041373">
    <property type="entry name" value="RT_RNaseH"/>
</dbReference>
<dbReference type="EMBL" id="CP144745">
    <property type="protein sequence ID" value="WVZ52559.1"/>
    <property type="molecule type" value="Genomic_DNA"/>
</dbReference>
<evidence type="ECO:0000256" key="2">
    <source>
        <dbReference type="ARBA" id="ARBA00022679"/>
    </source>
</evidence>
<evidence type="ECO:0000259" key="16">
    <source>
        <dbReference type="PROSITE" id="PS50994"/>
    </source>
</evidence>
<dbReference type="PANTHER" id="PTHR37984">
    <property type="entry name" value="PROTEIN CBG26694"/>
    <property type="match status" value="1"/>
</dbReference>
<sequence length="949" mass="109860">MEVLIDPPQAGVNAIDATALENIRVVSEFPDVFPDSLPGMPPERDIEFSIELVPGIAPIYKKAYRISGVELLEVKKQIDELLEKGFIRKSTSPWASPVLLTEKKDGTLRMCVDYRGLNAVTVKNKYPLPRIEDLFDQLKGACVFSKIDLRSFYHQLRIRPSDTPKTAFISRYGLYEYTVMSFGLTNAPAFFMYMMNSVFMEYLDKFVVIFIDDILIYSKMEEEHEEHLRLVLQKLREHKLYAKFSKCDFWIEEVKFLGHVISNGGIAVDQSKVSEVQNWKIPEDVKGIRSFLGLAGYYRRFIEGFSKIAKPMTALLEKNIKFQWTSACQKAFEELKKRLTTAPVLTFPDMHKPFSVYCDASRLGLGCVLMQEGKVIAYACRQLRDHEKNYPTHDLELAAVVHALKVWRHYLFGQKCDIYTDHKSLKYIFTQTELNMRQRRWLELIKDYDLEIHYHPGKANVVADALSRKSQISLLWARELPDELAVEFDRLSLGFLNNTEGTVSMEFEPTLEQEIRKGQINDEKIKEIKELIKLDKAPGFRVDADGIVCHGDRICVPNIKSIRDLILKEAHETAYSIHPGSEKMYQDLKQKFWWYGMKREVAKYVALCDVCRRVKAEHRSPPDCYGRSRFRVEVGGNWYGFYCRPTAYTKIVCLHGVPKKIVSDRGTQFTSHFWKRLHESMGTKLNFSSAYHPQTDGLTERTNQILEDMLRACAIQYGASWDKSLPYAEFSYNNSYQASIKMSPFQALYDGAGLPCIGINLGEKQLFGPGIIEDAERQVRMIRENLRIAQTRQKSYADNRRRDLEFAVGDYVYSKVSPICGLRRFKVKGKLAPRYIGPFKIIDRKGEVAYQLELPDRLSGVHDVFHVSQLKKCLRVPEEQLREDELNVQDDLTYTEYPVQILETAERTTRNRVIKMCKVKWSHHTAEEATWEREDDLRADYPELFASQS</sequence>
<dbReference type="InterPro" id="IPR000477">
    <property type="entry name" value="RT_dom"/>
</dbReference>
<dbReference type="Pfam" id="PF17917">
    <property type="entry name" value="RT_RNaseH"/>
    <property type="match status" value="1"/>
</dbReference>
<dbReference type="GO" id="GO:0003964">
    <property type="term" value="F:RNA-directed DNA polymerase activity"/>
    <property type="evidence" value="ECO:0007669"/>
    <property type="project" value="UniProtKB-KW"/>
</dbReference>
<protein>
    <recommendedName>
        <fullName evidence="19">Reverse transcriptase</fullName>
    </recommendedName>
</protein>
<evidence type="ECO:0008006" key="19">
    <source>
        <dbReference type="Google" id="ProtNLM"/>
    </source>
</evidence>
<dbReference type="GO" id="GO:0006310">
    <property type="term" value="P:DNA recombination"/>
    <property type="evidence" value="ECO:0007669"/>
    <property type="project" value="UniProtKB-KW"/>
</dbReference>
<dbReference type="FunFam" id="3.10.20.370:FF:000001">
    <property type="entry name" value="Retrovirus-related Pol polyprotein from transposon 17.6-like protein"/>
    <property type="match status" value="1"/>
</dbReference>
<dbReference type="FunFam" id="3.30.70.270:FF:000020">
    <property type="entry name" value="Transposon Tf2-6 polyprotein-like Protein"/>
    <property type="match status" value="1"/>
</dbReference>
<dbReference type="AlphaFoldDB" id="A0AAQ3PIQ6"/>
<name>A0AAQ3PIQ6_PASNO</name>
<keyword evidence="10" id="KW-0229">DNA integration</keyword>
<dbReference type="SUPFAM" id="SSF53098">
    <property type="entry name" value="Ribonuclease H-like"/>
    <property type="match status" value="1"/>
</dbReference>
<dbReference type="Pfam" id="PF24626">
    <property type="entry name" value="SH3_Tf2-1"/>
    <property type="match status" value="1"/>
</dbReference>
<proteinExistence type="predicted"/>
<keyword evidence="7" id="KW-0255">Endonuclease</keyword>
<evidence type="ECO:0000313" key="17">
    <source>
        <dbReference type="EMBL" id="WVZ52559.1"/>
    </source>
</evidence>
<evidence type="ECO:0000256" key="14">
    <source>
        <dbReference type="ARBA" id="ARBA00023172"/>
    </source>
</evidence>
<evidence type="ECO:0000313" key="18">
    <source>
        <dbReference type="Proteomes" id="UP001341281"/>
    </source>
</evidence>
<dbReference type="Proteomes" id="UP001341281">
    <property type="component" value="Chromosome 01"/>
</dbReference>
<dbReference type="InterPro" id="IPR036397">
    <property type="entry name" value="RNaseH_sf"/>
</dbReference>
<keyword evidence="11" id="KW-0695">RNA-directed DNA polymerase</keyword>
<accession>A0AAQ3PIQ6</accession>
<keyword evidence="14" id="KW-0233">DNA recombination</keyword>
<dbReference type="GO" id="GO:0003887">
    <property type="term" value="F:DNA-directed DNA polymerase activity"/>
    <property type="evidence" value="ECO:0007669"/>
    <property type="project" value="UniProtKB-KW"/>
</dbReference>
<dbReference type="InterPro" id="IPR043502">
    <property type="entry name" value="DNA/RNA_pol_sf"/>
</dbReference>
<dbReference type="Gene3D" id="3.30.420.10">
    <property type="entry name" value="Ribonuclease H-like superfamily/Ribonuclease H"/>
    <property type="match status" value="1"/>
</dbReference>
<dbReference type="GO" id="GO:0004519">
    <property type="term" value="F:endonuclease activity"/>
    <property type="evidence" value="ECO:0007669"/>
    <property type="project" value="UniProtKB-KW"/>
</dbReference>
<keyword evidence="8" id="KW-0378">Hydrolase</keyword>
<dbReference type="InterPro" id="IPR012337">
    <property type="entry name" value="RNaseH-like_sf"/>
</dbReference>
<feature type="domain" description="Integrase catalytic" evidence="16">
    <location>
        <begin position="654"/>
        <end position="752"/>
    </location>
</feature>
<evidence type="ECO:0000259" key="15">
    <source>
        <dbReference type="PROSITE" id="PS50878"/>
    </source>
</evidence>
<keyword evidence="12" id="KW-0239">DNA-directed DNA polymerase</keyword>
<evidence type="ECO:0000256" key="5">
    <source>
        <dbReference type="ARBA" id="ARBA00022723"/>
    </source>
</evidence>
<dbReference type="SUPFAM" id="SSF56672">
    <property type="entry name" value="DNA/RNA polymerases"/>
    <property type="match status" value="1"/>
</dbReference>
<evidence type="ECO:0000256" key="3">
    <source>
        <dbReference type="ARBA" id="ARBA00022695"/>
    </source>
</evidence>
<evidence type="ECO:0000256" key="10">
    <source>
        <dbReference type="ARBA" id="ARBA00022908"/>
    </source>
</evidence>
<evidence type="ECO:0000256" key="1">
    <source>
        <dbReference type="ARBA" id="ARBA00022670"/>
    </source>
</evidence>
<reference evidence="17 18" key="1">
    <citation type="submission" date="2024-02" db="EMBL/GenBank/DDBJ databases">
        <title>High-quality chromosome-scale genome assembly of Pensacola bahiagrass (Paspalum notatum Flugge var. saurae).</title>
        <authorList>
            <person name="Vega J.M."/>
            <person name="Podio M."/>
            <person name="Orjuela J."/>
            <person name="Siena L.A."/>
            <person name="Pessino S.C."/>
            <person name="Combes M.C."/>
            <person name="Mariac C."/>
            <person name="Albertini E."/>
            <person name="Pupilli F."/>
            <person name="Ortiz J.P.A."/>
            <person name="Leblanc O."/>
        </authorList>
    </citation>
    <scope>NUCLEOTIDE SEQUENCE [LARGE SCALE GENOMIC DNA]</scope>
    <source>
        <strain evidence="17">R1</strain>
        <tissue evidence="17">Leaf</tissue>
    </source>
</reference>
<feature type="domain" description="Reverse transcriptase" evidence="15">
    <location>
        <begin position="82"/>
        <end position="261"/>
    </location>
</feature>
<keyword evidence="18" id="KW-1185">Reference proteome</keyword>
<dbReference type="GO" id="GO:0003677">
    <property type="term" value="F:DNA binding"/>
    <property type="evidence" value="ECO:0007669"/>
    <property type="project" value="UniProtKB-KW"/>
</dbReference>
<dbReference type="GO" id="GO:0015074">
    <property type="term" value="P:DNA integration"/>
    <property type="evidence" value="ECO:0007669"/>
    <property type="project" value="UniProtKB-KW"/>
</dbReference>
<dbReference type="GO" id="GO:0006508">
    <property type="term" value="P:proteolysis"/>
    <property type="evidence" value="ECO:0007669"/>
    <property type="project" value="UniProtKB-KW"/>
</dbReference>
<dbReference type="Pfam" id="PF00078">
    <property type="entry name" value="RVT_1"/>
    <property type="match status" value="1"/>
</dbReference>
<evidence type="ECO:0000256" key="8">
    <source>
        <dbReference type="ARBA" id="ARBA00022801"/>
    </source>
</evidence>
<dbReference type="GO" id="GO:0046872">
    <property type="term" value="F:metal ion binding"/>
    <property type="evidence" value="ECO:0007669"/>
    <property type="project" value="UniProtKB-KW"/>
</dbReference>
<dbReference type="InterPro" id="IPR001584">
    <property type="entry name" value="Integrase_cat-core"/>
</dbReference>
<keyword evidence="4" id="KW-0540">Nuclease</keyword>
<keyword evidence="1" id="KW-0645">Protease</keyword>
<keyword evidence="9" id="KW-0460">Magnesium</keyword>
<dbReference type="InterPro" id="IPR056924">
    <property type="entry name" value="SH3_Tf2-1"/>
</dbReference>
<dbReference type="Pfam" id="PF17921">
    <property type="entry name" value="Integrase_H2C2"/>
    <property type="match status" value="1"/>
</dbReference>
<keyword evidence="3" id="KW-0548">Nucleotidyltransferase</keyword>
<gene>
    <name evidence="17" type="ORF">U9M48_003607</name>
</gene>
<keyword evidence="6" id="KW-0064">Aspartyl protease</keyword>
<evidence type="ECO:0000256" key="11">
    <source>
        <dbReference type="ARBA" id="ARBA00022918"/>
    </source>
</evidence>
<dbReference type="GO" id="GO:0004190">
    <property type="term" value="F:aspartic-type endopeptidase activity"/>
    <property type="evidence" value="ECO:0007669"/>
    <property type="project" value="UniProtKB-KW"/>
</dbReference>
<evidence type="ECO:0000256" key="4">
    <source>
        <dbReference type="ARBA" id="ARBA00022722"/>
    </source>
</evidence>
<dbReference type="CDD" id="cd09274">
    <property type="entry name" value="RNase_HI_RT_Ty3"/>
    <property type="match status" value="1"/>
</dbReference>
<organism evidence="17 18">
    <name type="scientific">Paspalum notatum var. saurae</name>
    <dbReference type="NCBI Taxonomy" id="547442"/>
    <lineage>
        <taxon>Eukaryota</taxon>
        <taxon>Viridiplantae</taxon>
        <taxon>Streptophyta</taxon>
        <taxon>Embryophyta</taxon>
        <taxon>Tracheophyta</taxon>
        <taxon>Spermatophyta</taxon>
        <taxon>Magnoliopsida</taxon>
        <taxon>Liliopsida</taxon>
        <taxon>Poales</taxon>
        <taxon>Poaceae</taxon>
        <taxon>PACMAD clade</taxon>
        <taxon>Panicoideae</taxon>
        <taxon>Andropogonodae</taxon>
        <taxon>Paspaleae</taxon>
        <taxon>Paspalinae</taxon>
        <taxon>Paspalum</taxon>
    </lineage>
</organism>
<keyword evidence="5" id="KW-0479">Metal-binding</keyword>
<keyword evidence="2" id="KW-0808">Transferase</keyword>
<evidence type="ECO:0000256" key="12">
    <source>
        <dbReference type="ARBA" id="ARBA00022932"/>
    </source>
</evidence>
<dbReference type="PROSITE" id="PS50878">
    <property type="entry name" value="RT_POL"/>
    <property type="match status" value="1"/>
</dbReference>
<dbReference type="PANTHER" id="PTHR37984:SF5">
    <property type="entry name" value="PROTEIN NYNRIN-LIKE"/>
    <property type="match status" value="1"/>
</dbReference>
<dbReference type="PROSITE" id="PS50994">
    <property type="entry name" value="INTEGRASE"/>
    <property type="match status" value="1"/>
</dbReference>
<dbReference type="Gene3D" id="3.30.70.270">
    <property type="match status" value="2"/>
</dbReference>
<keyword evidence="13" id="KW-0238">DNA-binding</keyword>
<dbReference type="CDD" id="cd01647">
    <property type="entry name" value="RT_LTR"/>
    <property type="match status" value="1"/>
</dbReference>
<dbReference type="InterPro" id="IPR041588">
    <property type="entry name" value="Integrase_H2C2"/>
</dbReference>
<evidence type="ECO:0000256" key="13">
    <source>
        <dbReference type="ARBA" id="ARBA00023125"/>
    </source>
</evidence>